<feature type="chain" id="PRO_5020555105" evidence="6">
    <location>
        <begin position="24"/>
        <end position="332"/>
    </location>
</feature>
<keyword evidence="6" id="KW-0732">Signal</keyword>
<dbReference type="InterPro" id="IPR038765">
    <property type="entry name" value="Papain-like_cys_pep_sf"/>
</dbReference>
<keyword evidence="3 8" id="KW-0378">Hydrolase</keyword>
<evidence type="ECO:0000256" key="6">
    <source>
        <dbReference type="SAM" id="SignalP"/>
    </source>
</evidence>
<evidence type="ECO:0000256" key="4">
    <source>
        <dbReference type="ARBA" id="ARBA00022807"/>
    </source>
</evidence>
<keyword evidence="2" id="KW-0645">Protease</keyword>
<keyword evidence="4" id="KW-0788">Thiol protease</keyword>
<dbReference type="PANTHER" id="PTHR47359">
    <property type="entry name" value="PEPTIDOGLYCAN DL-ENDOPEPTIDASE CWLO"/>
    <property type="match status" value="1"/>
</dbReference>
<protein>
    <submittedName>
        <fullName evidence="8">Hydrolase Nlp/P60</fullName>
    </submittedName>
</protein>
<dbReference type="OrthoDB" id="5177647at2"/>
<dbReference type="InterPro" id="IPR051794">
    <property type="entry name" value="PG_Endopeptidase_C40"/>
</dbReference>
<feature type="signal peptide" evidence="6">
    <location>
        <begin position="1"/>
        <end position="23"/>
    </location>
</feature>
<dbReference type="PANTHER" id="PTHR47359:SF3">
    <property type="entry name" value="NLP_P60 DOMAIN-CONTAINING PROTEIN-RELATED"/>
    <property type="match status" value="1"/>
</dbReference>
<dbReference type="GO" id="GO:0006508">
    <property type="term" value="P:proteolysis"/>
    <property type="evidence" value="ECO:0007669"/>
    <property type="project" value="UniProtKB-KW"/>
</dbReference>
<keyword evidence="5" id="KW-0175">Coiled coil</keyword>
<comment type="similarity">
    <text evidence="1">Belongs to the peptidase C40 family.</text>
</comment>
<dbReference type="GO" id="GO:0008234">
    <property type="term" value="F:cysteine-type peptidase activity"/>
    <property type="evidence" value="ECO:0007669"/>
    <property type="project" value="UniProtKB-KW"/>
</dbReference>
<feature type="domain" description="NlpC/P60" evidence="7">
    <location>
        <begin position="215"/>
        <end position="332"/>
    </location>
</feature>
<dbReference type="Gene3D" id="1.10.287.1490">
    <property type="match status" value="1"/>
</dbReference>
<dbReference type="Pfam" id="PF00877">
    <property type="entry name" value="NLPC_P60"/>
    <property type="match status" value="1"/>
</dbReference>
<dbReference type="Proteomes" id="UP000298860">
    <property type="component" value="Unassembled WGS sequence"/>
</dbReference>
<evidence type="ECO:0000256" key="5">
    <source>
        <dbReference type="SAM" id="Coils"/>
    </source>
</evidence>
<evidence type="ECO:0000313" key="8">
    <source>
        <dbReference type="EMBL" id="GDY29539.1"/>
    </source>
</evidence>
<dbReference type="EMBL" id="BJFL01000003">
    <property type="protein sequence ID" value="GDY29539.1"/>
    <property type="molecule type" value="Genomic_DNA"/>
</dbReference>
<dbReference type="PROSITE" id="PS51935">
    <property type="entry name" value="NLPC_P60"/>
    <property type="match status" value="1"/>
</dbReference>
<organism evidence="8 9">
    <name type="scientific">Gandjariella thermophila</name>
    <dbReference type="NCBI Taxonomy" id="1931992"/>
    <lineage>
        <taxon>Bacteria</taxon>
        <taxon>Bacillati</taxon>
        <taxon>Actinomycetota</taxon>
        <taxon>Actinomycetes</taxon>
        <taxon>Pseudonocardiales</taxon>
        <taxon>Pseudonocardiaceae</taxon>
        <taxon>Gandjariella</taxon>
    </lineage>
</organism>
<evidence type="ECO:0000256" key="3">
    <source>
        <dbReference type="ARBA" id="ARBA00022801"/>
    </source>
</evidence>
<evidence type="ECO:0000313" key="9">
    <source>
        <dbReference type="Proteomes" id="UP000298860"/>
    </source>
</evidence>
<evidence type="ECO:0000259" key="7">
    <source>
        <dbReference type="PROSITE" id="PS51935"/>
    </source>
</evidence>
<reference evidence="9" key="1">
    <citation type="submission" date="2019-04" db="EMBL/GenBank/DDBJ databases">
        <title>Draft genome sequence of Pseudonocardiaceae bacterium SL3-2-4.</title>
        <authorList>
            <person name="Ningsih F."/>
            <person name="Yokota A."/>
            <person name="Sakai Y."/>
            <person name="Nanatani K."/>
            <person name="Yabe S."/>
            <person name="Oetari A."/>
            <person name="Sjamsuridzal W."/>
        </authorList>
    </citation>
    <scope>NUCLEOTIDE SEQUENCE [LARGE SCALE GENOMIC DNA]</scope>
    <source>
        <strain evidence="9">SL3-2-4</strain>
    </source>
</reference>
<dbReference type="AlphaFoldDB" id="A0A4D4J4I3"/>
<evidence type="ECO:0000256" key="2">
    <source>
        <dbReference type="ARBA" id="ARBA00022670"/>
    </source>
</evidence>
<evidence type="ECO:0000256" key="1">
    <source>
        <dbReference type="ARBA" id="ARBA00007074"/>
    </source>
</evidence>
<keyword evidence="9" id="KW-1185">Reference proteome</keyword>
<accession>A0A4D4J4I3</accession>
<dbReference type="InterPro" id="IPR000064">
    <property type="entry name" value="NLP_P60_dom"/>
</dbReference>
<proteinExistence type="inferred from homology"/>
<feature type="coiled-coil region" evidence="5">
    <location>
        <begin position="26"/>
        <end position="81"/>
    </location>
</feature>
<gene>
    <name evidence="8" type="ORF">GTS_11720</name>
</gene>
<comment type="caution">
    <text evidence="8">The sequence shown here is derived from an EMBL/GenBank/DDBJ whole genome shotgun (WGS) entry which is preliminary data.</text>
</comment>
<name>A0A4D4J4I3_9PSEU</name>
<dbReference type="Gene3D" id="3.90.1720.10">
    <property type="entry name" value="endopeptidase domain like (from Nostoc punctiforme)"/>
    <property type="match status" value="1"/>
</dbReference>
<sequence>MVAGVLLPGAVSAALGLVPPAGADPATDQLRQYQDLSNQLEQTSEQLLDAREQLKSWQAEVDRANTDLAQARQAEDRARAAQEAFRGQVDRLTEASFEGARLQQLSALLTSDSARDFLARSAAIALLARDNKDAMDRLSAAADQAADARGRDEDARNRAEQASAAAARLIAGIEQRQRDLQAQILAVRVALGRLAGPVRAGLISVGDIPVVTAPAGAAGAAVMFALDQLGKPYVSGATGPNAYDCSGLTWAAYRSAGVVLPRTAAAQSGVGIPVSRDDVRAGDLIFYYSPVHHVAIAIDHYRAVHASTEGVPIKVASIDSIGPRSAIRRISE</sequence>
<dbReference type="SUPFAM" id="SSF54001">
    <property type="entry name" value="Cysteine proteinases"/>
    <property type="match status" value="1"/>
</dbReference>